<feature type="region of interest" description="Disordered" evidence="1">
    <location>
        <begin position="22"/>
        <end position="86"/>
    </location>
</feature>
<feature type="region of interest" description="Disordered" evidence="1">
    <location>
        <begin position="133"/>
        <end position="182"/>
    </location>
</feature>
<protein>
    <submittedName>
        <fullName evidence="2">Uncharacterized protein</fullName>
    </submittedName>
</protein>
<dbReference type="VEuPathDB" id="FungiDB:H310_00446"/>
<feature type="compositionally biased region" description="Low complexity" evidence="1">
    <location>
        <begin position="157"/>
        <end position="173"/>
    </location>
</feature>
<gene>
    <name evidence="2" type="ORF">H310_00446</name>
</gene>
<proteinExistence type="predicted"/>
<accession>A0A024UWL8</accession>
<feature type="compositionally biased region" description="Polar residues" evidence="1">
    <location>
        <begin position="142"/>
        <end position="156"/>
    </location>
</feature>
<organism evidence="2">
    <name type="scientific">Aphanomyces invadans</name>
    <dbReference type="NCBI Taxonomy" id="157072"/>
    <lineage>
        <taxon>Eukaryota</taxon>
        <taxon>Sar</taxon>
        <taxon>Stramenopiles</taxon>
        <taxon>Oomycota</taxon>
        <taxon>Saprolegniomycetes</taxon>
        <taxon>Saprolegniales</taxon>
        <taxon>Verrucalvaceae</taxon>
        <taxon>Aphanomyces</taxon>
    </lineage>
</organism>
<dbReference type="AlphaFoldDB" id="A0A024UWL8"/>
<evidence type="ECO:0000256" key="1">
    <source>
        <dbReference type="SAM" id="MobiDB-lite"/>
    </source>
</evidence>
<dbReference type="RefSeq" id="XP_008861469.1">
    <property type="nucleotide sequence ID" value="XM_008863247.1"/>
</dbReference>
<dbReference type="EMBL" id="KI913952">
    <property type="protein sequence ID" value="ETW10058.1"/>
    <property type="molecule type" value="Genomic_DNA"/>
</dbReference>
<dbReference type="GeneID" id="20077496"/>
<sequence length="182" mass="20097">MPVLLRRSAPTFTVEELADGYSRNRRVTSRSEQGSSRRISAPEDVRAHDPPQSRTPSRSEPPEYARAPSEDNGNFVGACDDDIKPRTKPKTLANIVHHPNMMSTLANELNRLPKTYARLCWDRITSSFASVRSTRQKKSKVSSDTDIATTGTSEARTSSIPSSPTTSEASNSSLRFQFSPQA</sequence>
<name>A0A024UWL8_9STRA</name>
<dbReference type="OrthoDB" id="10460511at2759"/>
<feature type="compositionally biased region" description="Basic and acidic residues" evidence="1">
    <location>
        <begin position="40"/>
        <end position="51"/>
    </location>
</feature>
<reference evidence="2" key="1">
    <citation type="submission" date="2013-12" db="EMBL/GenBank/DDBJ databases">
        <title>The Genome Sequence of Aphanomyces invadans NJM9701.</title>
        <authorList>
            <consortium name="The Broad Institute Genomics Platform"/>
            <person name="Russ C."/>
            <person name="Tyler B."/>
            <person name="van West P."/>
            <person name="Dieguez-Uribeondo J."/>
            <person name="Young S.K."/>
            <person name="Zeng Q."/>
            <person name="Gargeya S."/>
            <person name="Fitzgerald M."/>
            <person name="Abouelleil A."/>
            <person name="Alvarado L."/>
            <person name="Chapman S.B."/>
            <person name="Gainer-Dewar J."/>
            <person name="Goldberg J."/>
            <person name="Griggs A."/>
            <person name="Gujja S."/>
            <person name="Hansen M."/>
            <person name="Howarth C."/>
            <person name="Imamovic A."/>
            <person name="Ireland A."/>
            <person name="Larimer J."/>
            <person name="McCowan C."/>
            <person name="Murphy C."/>
            <person name="Pearson M."/>
            <person name="Poon T.W."/>
            <person name="Priest M."/>
            <person name="Roberts A."/>
            <person name="Saif S."/>
            <person name="Shea T."/>
            <person name="Sykes S."/>
            <person name="Wortman J."/>
            <person name="Nusbaum C."/>
            <person name="Birren B."/>
        </authorList>
    </citation>
    <scope>NUCLEOTIDE SEQUENCE [LARGE SCALE GENOMIC DNA]</scope>
    <source>
        <strain evidence="2">NJM9701</strain>
    </source>
</reference>
<evidence type="ECO:0000313" key="2">
    <source>
        <dbReference type="EMBL" id="ETW10058.1"/>
    </source>
</evidence>